<dbReference type="PANTHER" id="PTHR46825">
    <property type="entry name" value="D-ALANYL-D-ALANINE-CARBOXYPEPTIDASE/ENDOPEPTIDASE AMPH"/>
    <property type="match status" value="1"/>
</dbReference>
<protein>
    <submittedName>
        <fullName evidence="2">CubicO group peptidase, beta-lactamase class C family</fullName>
    </submittedName>
</protein>
<dbReference type="InterPro" id="IPR001466">
    <property type="entry name" value="Beta-lactam-related"/>
</dbReference>
<evidence type="ECO:0000313" key="2">
    <source>
        <dbReference type="EMBL" id="SMB83320.1"/>
    </source>
</evidence>
<name>A0A1W1UQH5_9DEIO</name>
<dbReference type="STRING" id="695939.SAMN00790413_04351"/>
<dbReference type="AlphaFoldDB" id="A0A1W1UQH5"/>
<dbReference type="PANTHER" id="PTHR46825:SF8">
    <property type="entry name" value="BETA-LACTAMASE-RELATED"/>
    <property type="match status" value="1"/>
</dbReference>
<gene>
    <name evidence="2" type="ORF">SAMN00790413_04351</name>
</gene>
<dbReference type="RefSeq" id="WP_084046439.1">
    <property type="nucleotide sequence ID" value="NZ_FWWU01000006.1"/>
</dbReference>
<dbReference type="InterPro" id="IPR012338">
    <property type="entry name" value="Beta-lactam/transpept-like"/>
</dbReference>
<feature type="domain" description="Beta-lactamase-related" evidence="1">
    <location>
        <begin position="19"/>
        <end position="338"/>
    </location>
</feature>
<evidence type="ECO:0000313" key="3">
    <source>
        <dbReference type="Proteomes" id="UP000192582"/>
    </source>
</evidence>
<dbReference type="Proteomes" id="UP000192582">
    <property type="component" value="Unassembled WGS sequence"/>
</dbReference>
<reference evidence="2 3" key="1">
    <citation type="submission" date="2017-04" db="EMBL/GenBank/DDBJ databases">
        <authorList>
            <person name="Afonso C.L."/>
            <person name="Miller P.J."/>
            <person name="Scott M.A."/>
            <person name="Spackman E."/>
            <person name="Goraichik I."/>
            <person name="Dimitrov K.M."/>
            <person name="Suarez D.L."/>
            <person name="Swayne D.E."/>
        </authorList>
    </citation>
    <scope>NUCLEOTIDE SEQUENCE [LARGE SCALE GENOMIC DNA]</scope>
    <source>
        <strain evidence="2 3">KR-140</strain>
    </source>
</reference>
<evidence type="ECO:0000259" key="1">
    <source>
        <dbReference type="Pfam" id="PF00144"/>
    </source>
</evidence>
<dbReference type="InterPro" id="IPR050491">
    <property type="entry name" value="AmpC-like"/>
</dbReference>
<dbReference type="Pfam" id="PF00144">
    <property type="entry name" value="Beta-lactamase"/>
    <property type="match status" value="1"/>
</dbReference>
<dbReference type="Gene3D" id="3.40.710.10">
    <property type="entry name" value="DD-peptidase/beta-lactamase superfamily"/>
    <property type="match status" value="1"/>
</dbReference>
<dbReference type="EMBL" id="FWWU01000006">
    <property type="protein sequence ID" value="SMB83320.1"/>
    <property type="molecule type" value="Genomic_DNA"/>
</dbReference>
<keyword evidence="3" id="KW-1185">Reference proteome</keyword>
<accession>A0A1W1UQH5</accession>
<sequence length="461" mass="50936">MTEGLWEQPTPNPAFYDALQQHAQGLMHQHHVPGAAIALLTPTEERAFTLGVTSAEYPQPLSRDTIGQIGSITKPFTALLILRLAEQGLLNLNAPLRTYLPELQLSDEHATQQATLRHVLTHTGGWRGDVFENTGDGDDALAKMVRLLAEQPQVTPLGAYWSYNNAGFYLAGRVVEVVTGMPFEHAARQWLLKPLGLEHSFFFPAEVMTHHFSVGHVQQNGQTVVARPWSLPRNSAPFAGLACSLNDLLQFARFMLGDGRNAQGERLLSEEGMASLLQPQHETTDGRWVGLTWNVALVNGVQVSSHVGSTGGQTAVLALIPQLGVALASMTNAAAGMEMNRALLEWFCQHVLHDVPQEPVWLTLGQSELVEYEGRYQVPGDRHGFRVTANEGGLIFAFQQGEGREVFAETDPWPPTRLAFHANDRVTVQDGILKGMKFDFLRVEGTVRYLRAFSRITVRQQ</sequence>
<dbReference type="SUPFAM" id="SSF56601">
    <property type="entry name" value="beta-lactamase/transpeptidase-like"/>
    <property type="match status" value="1"/>
</dbReference>
<organism evidence="2 3">
    <name type="scientific">Deinococcus hopiensis KR-140</name>
    <dbReference type="NCBI Taxonomy" id="695939"/>
    <lineage>
        <taxon>Bacteria</taxon>
        <taxon>Thermotogati</taxon>
        <taxon>Deinococcota</taxon>
        <taxon>Deinococci</taxon>
        <taxon>Deinococcales</taxon>
        <taxon>Deinococcaceae</taxon>
        <taxon>Deinococcus</taxon>
    </lineage>
</organism>
<dbReference type="OrthoDB" id="119951at2"/>
<proteinExistence type="predicted"/>